<dbReference type="Proteomes" id="UP000320314">
    <property type="component" value="Unassembled WGS sequence"/>
</dbReference>
<feature type="active site" description="Proton donor" evidence="1">
    <location>
        <position position="68"/>
    </location>
</feature>
<reference evidence="3 4" key="1">
    <citation type="submission" date="2019-06" db="EMBL/GenBank/DDBJ databases">
        <authorList>
            <person name="Li M."/>
        </authorList>
    </citation>
    <scope>NUCLEOTIDE SEQUENCE [LARGE SCALE GENOMIC DNA]</scope>
    <source>
        <strain evidence="3 4">BGMRC6574</strain>
    </source>
</reference>
<feature type="binding site" evidence="2">
    <location>
        <position position="67"/>
    </location>
    <ligand>
        <name>Fe cation</name>
        <dbReference type="ChEBI" id="CHEBI:24875"/>
        <label>2</label>
    </ligand>
</feature>
<accession>A0A506UH92</accession>
<sequence>MRLLFLGDMVGRTGRHAVFDRLPGLVSDLRLDCVIVNGENAAGGFGITESIFNDTIDAGADVVTTGNHVWDQREALTFADRYDRFLRPANFPSGTPGRGSTLITTKNGARVLVANVMGRLFMQPDLDDPFAAAEAILAACPLGEQADAVVFDFHAEATSEKQCFGHHVDGRASLVVGTHTHVPTADCQILPGGTAYQSDAGMCGDYDSSLGMDKEEPLSRFVTKLPRGRFEVASGPATVCGLGVEISDRTGLAEKVAPLRLGARLAETVPAFWQAD</sequence>
<dbReference type="AlphaFoldDB" id="A0A506UH92"/>
<dbReference type="OrthoDB" id="9801109at2"/>
<organism evidence="3 4">
    <name type="scientific">Pararhizobium mangrovi</name>
    <dbReference type="NCBI Taxonomy" id="2590452"/>
    <lineage>
        <taxon>Bacteria</taxon>
        <taxon>Pseudomonadati</taxon>
        <taxon>Pseudomonadota</taxon>
        <taxon>Alphaproteobacteria</taxon>
        <taxon>Hyphomicrobiales</taxon>
        <taxon>Rhizobiaceae</taxon>
        <taxon>Rhizobium/Agrobacterium group</taxon>
        <taxon>Pararhizobium</taxon>
    </lineage>
</organism>
<evidence type="ECO:0000256" key="1">
    <source>
        <dbReference type="PIRSR" id="PIRSR004789-50"/>
    </source>
</evidence>
<dbReference type="Pfam" id="PF13277">
    <property type="entry name" value="YmdB"/>
    <property type="match status" value="1"/>
</dbReference>
<feature type="binding site" evidence="2">
    <location>
        <position position="8"/>
    </location>
    <ligand>
        <name>Fe cation</name>
        <dbReference type="ChEBI" id="CHEBI:24875"/>
        <label>1</label>
    </ligand>
</feature>
<dbReference type="PANTHER" id="PTHR36303">
    <property type="entry name" value="2',3'-CYCLIC-NUCLEOTIDE 2'-PHOSPHODIESTERASE"/>
    <property type="match status" value="1"/>
</dbReference>
<comment type="caution">
    <text evidence="3">The sequence shown here is derived from an EMBL/GenBank/DDBJ whole genome shotgun (WGS) entry which is preliminary data.</text>
</comment>
<dbReference type="Gene3D" id="3.60.21.10">
    <property type="match status" value="1"/>
</dbReference>
<feature type="binding site" evidence="2">
    <location>
        <position position="39"/>
    </location>
    <ligand>
        <name>Fe cation</name>
        <dbReference type="ChEBI" id="CHEBI:24875"/>
        <label>1</label>
    </ligand>
</feature>
<dbReference type="RefSeq" id="WP_141164987.1">
    <property type="nucleotide sequence ID" value="NZ_VHLH01000001.1"/>
</dbReference>
<feature type="binding site" evidence="2">
    <location>
        <position position="154"/>
    </location>
    <ligand>
        <name>Fe cation</name>
        <dbReference type="ChEBI" id="CHEBI:24875"/>
        <label>2</label>
    </ligand>
</feature>
<dbReference type="EMBL" id="VHLH01000001">
    <property type="protein sequence ID" value="TPW32684.1"/>
    <property type="molecule type" value="Genomic_DNA"/>
</dbReference>
<feature type="binding site" evidence="2">
    <location>
        <position position="39"/>
    </location>
    <ligand>
        <name>Fe cation</name>
        <dbReference type="ChEBI" id="CHEBI:24875"/>
        <label>2</label>
    </ligand>
</feature>
<evidence type="ECO:0000256" key="2">
    <source>
        <dbReference type="PIRSR" id="PIRSR004789-51"/>
    </source>
</evidence>
<feature type="binding site" evidence="2">
    <location>
        <position position="181"/>
    </location>
    <ligand>
        <name>Fe cation</name>
        <dbReference type="ChEBI" id="CHEBI:24875"/>
        <label>1</label>
    </ligand>
</feature>
<keyword evidence="2" id="KW-0479">Metal-binding</keyword>
<keyword evidence="4" id="KW-1185">Reference proteome</keyword>
<dbReference type="GO" id="GO:0046872">
    <property type="term" value="F:metal ion binding"/>
    <property type="evidence" value="ECO:0007669"/>
    <property type="project" value="UniProtKB-KW"/>
</dbReference>
<dbReference type="PIRSF" id="PIRSF004789">
    <property type="entry name" value="DR1281"/>
    <property type="match status" value="1"/>
</dbReference>
<dbReference type="PANTHER" id="PTHR36303:SF1">
    <property type="entry name" value="2',3'-CYCLIC-NUCLEOTIDE 2'-PHOSPHODIESTERASE"/>
    <property type="match status" value="1"/>
</dbReference>
<evidence type="ECO:0000313" key="4">
    <source>
        <dbReference type="Proteomes" id="UP000320314"/>
    </source>
</evidence>
<protein>
    <submittedName>
        <fullName evidence="3">YmdB family metallophosphoesterase</fullName>
    </submittedName>
</protein>
<name>A0A506UH92_9HYPH</name>
<dbReference type="SUPFAM" id="SSF56300">
    <property type="entry name" value="Metallo-dependent phosphatases"/>
    <property type="match status" value="1"/>
</dbReference>
<feature type="binding site" evidence="2">
    <location>
        <position position="179"/>
    </location>
    <ligand>
        <name>Fe cation</name>
        <dbReference type="ChEBI" id="CHEBI:24875"/>
        <label>2</label>
    </ligand>
</feature>
<dbReference type="GO" id="GO:0004113">
    <property type="term" value="F:2',3'-cyclic-nucleotide 3'-phosphodiesterase activity"/>
    <property type="evidence" value="ECO:0007669"/>
    <property type="project" value="TreeGrafter"/>
</dbReference>
<proteinExistence type="predicted"/>
<dbReference type="InterPro" id="IPR005235">
    <property type="entry name" value="YmdB-like"/>
</dbReference>
<evidence type="ECO:0000313" key="3">
    <source>
        <dbReference type="EMBL" id="TPW32684.1"/>
    </source>
</evidence>
<gene>
    <name evidence="3" type="ORF">FJU11_00200</name>
</gene>
<dbReference type="InterPro" id="IPR029052">
    <property type="entry name" value="Metallo-depent_PP-like"/>
</dbReference>
<feature type="binding site" evidence="2">
    <location>
        <position position="40"/>
    </location>
    <ligand>
        <name>Fe cation</name>
        <dbReference type="ChEBI" id="CHEBI:24875"/>
        <label>1</label>
    </ligand>
</feature>